<evidence type="ECO:0000313" key="3">
    <source>
        <dbReference type="Proteomes" id="UP000237271"/>
    </source>
</evidence>
<name>A0A2P4YJX3_9STRA</name>
<feature type="compositionally biased region" description="Polar residues" evidence="1">
    <location>
        <begin position="30"/>
        <end position="41"/>
    </location>
</feature>
<dbReference type="EMBL" id="NCKW01002161">
    <property type="protein sequence ID" value="POM78100.1"/>
    <property type="molecule type" value="Genomic_DNA"/>
</dbReference>
<organism evidence="2 3">
    <name type="scientific">Phytophthora palmivora</name>
    <dbReference type="NCBI Taxonomy" id="4796"/>
    <lineage>
        <taxon>Eukaryota</taxon>
        <taxon>Sar</taxon>
        <taxon>Stramenopiles</taxon>
        <taxon>Oomycota</taxon>
        <taxon>Peronosporomycetes</taxon>
        <taxon>Peronosporales</taxon>
        <taxon>Peronosporaceae</taxon>
        <taxon>Phytophthora</taxon>
    </lineage>
</organism>
<dbReference type="OrthoDB" id="122194at2759"/>
<accession>A0A2P4YJX3</accession>
<sequence length="260" mass="29604">MDRHHVFNANSSDSFHSDISGDYGSAMSDISSGHTEIIPSQSSNSDWSDDDNGFNLTNITERFSSHDSNDGSHLSSQECEGRQAEDEIASGGFILPDSGYQYSFYHGGGATRNYHCNSYHRTQCLAKLYISRMGAVVRENHKSDCVPEMRQVRNGPPPTFVNWKQQILLATDEIGIRDVTLSPKEVWQIIREQFYSDDSIVVQGATKKQIMGRLYRTRRSHFGRESFGRIEIEPLCDVKHSPGLKFFQFHFPYYEDEVLL</sequence>
<feature type="region of interest" description="Disordered" evidence="1">
    <location>
        <begin position="30"/>
        <end position="82"/>
    </location>
</feature>
<comment type="caution">
    <text evidence="2">The sequence shown here is derived from an EMBL/GenBank/DDBJ whole genome shotgun (WGS) entry which is preliminary data.</text>
</comment>
<dbReference type="AlphaFoldDB" id="A0A2P4YJX3"/>
<protein>
    <submittedName>
        <fullName evidence="2">Uncharacterized protein</fullName>
    </submittedName>
</protein>
<reference evidence="2 3" key="1">
    <citation type="journal article" date="2017" name="Genome Biol. Evol.">
        <title>Phytophthora megakarya and P. palmivora, closely related causal agents of cacao black pod rot, underwent increases in genome sizes and gene numbers by different mechanisms.</title>
        <authorList>
            <person name="Ali S.S."/>
            <person name="Shao J."/>
            <person name="Lary D.J."/>
            <person name="Kronmiller B."/>
            <person name="Shen D."/>
            <person name="Strem M.D."/>
            <person name="Amoako-Attah I."/>
            <person name="Akrofi A.Y."/>
            <person name="Begoude B.A."/>
            <person name="Ten Hoopen G.M."/>
            <person name="Coulibaly K."/>
            <person name="Kebe B.I."/>
            <person name="Melnick R.L."/>
            <person name="Guiltinan M.J."/>
            <person name="Tyler B.M."/>
            <person name="Meinhardt L.W."/>
            <person name="Bailey B.A."/>
        </authorList>
    </citation>
    <scope>NUCLEOTIDE SEQUENCE [LARGE SCALE GENOMIC DNA]</scope>
    <source>
        <strain evidence="3">sbr112.9</strain>
    </source>
</reference>
<dbReference type="Proteomes" id="UP000237271">
    <property type="component" value="Unassembled WGS sequence"/>
</dbReference>
<gene>
    <name evidence="2" type="ORF">PHPALM_4415</name>
</gene>
<evidence type="ECO:0000256" key="1">
    <source>
        <dbReference type="SAM" id="MobiDB-lite"/>
    </source>
</evidence>
<proteinExistence type="predicted"/>
<evidence type="ECO:0000313" key="2">
    <source>
        <dbReference type="EMBL" id="POM78100.1"/>
    </source>
</evidence>
<keyword evidence="3" id="KW-1185">Reference proteome</keyword>